<evidence type="ECO:0000256" key="8">
    <source>
        <dbReference type="ARBA" id="ARBA00023295"/>
    </source>
</evidence>
<reference evidence="15" key="1">
    <citation type="submission" date="2013-12" db="EMBL/GenBank/DDBJ databases">
        <authorList>
            <person name="Genoscope - CEA"/>
        </authorList>
    </citation>
    <scope>NUCLEOTIDE SEQUENCE</scope>
    <source>
        <strain evidence="15">CBS 1993</strain>
    </source>
</reference>
<dbReference type="HOGENOM" id="CLU_000631_7_0_1"/>
<dbReference type="GeneID" id="34518229"/>
<evidence type="ECO:0000256" key="2">
    <source>
        <dbReference type="ARBA" id="ARBA00004833"/>
    </source>
</evidence>
<evidence type="ECO:0000256" key="11">
    <source>
        <dbReference type="SAM" id="SignalP"/>
    </source>
</evidence>
<dbReference type="RefSeq" id="XP_022456841.1">
    <property type="nucleotide sequence ID" value="XM_022605366.1"/>
</dbReference>
<dbReference type="CDD" id="cd06603">
    <property type="entry name" value="GH31_GANC_GANAB_alpha"/>
    <property type="match status" value="1"/>
</dbReference>
<dbReference type="Gene3D" id="3.20.20.80">
    <property type="entry name" value="Glycosidases"/>
    <property type="match status" value="1"/>
</dbReference>
<evidence type="ECO:0000256" key="7">
    <source>
        <dbReference type="ARBA" id="ARBA00023180"/>
    </source>
</evidence>
<dbReference type="InterPro" id="IPR025887">
    <property type="entry name" value="Glyco_hydro_31_N_dom"/>
</dbReference>
<keyword evidence="8 10" id="KW-0326">Glycosidase</keyword>
<gene>
    <name evidence="15" type="ORF">KUCA_T00000793001</name>
</gene>
<dbReference type="Pfam" id="PF01055">
    <property type="entry name" value="Glyco_hydro_31_2nd"/>
    <property type="match status" value="1"/>
</dbReference>
<dbReference type="GO" id="GO:0030246">
    <property type="term" value="F:carbohydrate binding"/>
    <property type="evidence" value="ECO:0007669"/>
    <property type="project" value="InterPro"/>
</dbReference>
<reference evidence="15" key="2">
    <citation type="submission" date="2014-02" db="EMBL/GenBank/DDBJ databases">
        <title>Complete DNA sequence of /Kuraishia capsulata/ illustrates novel genomic features among budding yeasts (/Saccharomycotina/).</title>
        <authorList>
            <person name="Morales L."/>
            <person name="Noel B."/>
            <person name="Porcel B."/>
            <person name="Marcet-Houben M."/>
            <person name="Hullo M-F."/>
            <person name="Sacerdot C."/>
            <person name="Tekaia F."/>
            <person name="Leh-Louis V."/>
            <person name="Despons L."/>
            <person name="Khanna V."/>
            <person name="Aury J-M."/>
            <person name="Barbe V."/>
            <person name="Couloux A."/>
            <person name="Labadie K."/>
            <person name="Pelletier E."/>
            <person name="Souciet J-L."/>
            <person name="Boekhout T."/>
            <person name="Gabaldon T."/>
            <person name="Wincker P."/>
            <person name="Dujon B."/>
        </authorList>
    </citation>
    <scope>NUCLEOTIDE SEQUENCE</scope>
    <source>
        <strain evidence="15">CBS 1993</strain>
    </source>
</reference>
<dbReference type="InterPro" id="IPR011013">
    <property type="entry name" value="Gal_mutarotase_sf_dom"/>
</dbReference>
<evidence type="ECO:0000313" key="16">
    <source>
        <dbReference type="Proteomes" id="UP000019384"/>
    </source>
</evidence>
<dbReference type="Gene3D" id="2.60.40.1760">
    <property type="entry name" value="glycosyl hydrolase (family 31)"/>
    <property type="match status" value="1"/>
</dbReference>
<evidence type="ECO:0000256" key="6">
    <source>
        <dbReference type="ARBA" id="ARBA00022824"/>
    </source>
</evidence>
<evidence type="ECO:0000313" key="15">
    <source>
        <dbReference type="EMBL" id="CDK24826.1"/>
    </source>
</evidence>
<keyword evidence="16" id="KW-1185">Reference proteome</keyword>
<dbReference type="Pfam" id="PF21365">
    <property type="entry name" value="Glyco_hydro_31_3rd"/>
    <property type="match status" value="1"/>
</dbReference>
<organism evidence="15 16">
    <name type="scientific">Kuraishia capsulata CBS 1993</name>
    <dbReference type="NCBI Taxonomy" id="1382522"/>
    <lineage>
        <taxon>Eukaryota</taxon>
        <taxon>Fungi</taxon>
        <taxon>Dikarya</taxon>
        <taxon>Ascomycota</taxon>
        <taxon>Saccharomycotina</taxon>
        <taxon>Pichiomycetes</taxon>
        <taxon>Pichiales</taxon>
        <taxon>Pichiaceae</taxon>
        <taxon>Kuraishia</taxon>
    </lineage>
</organism>
<dbReference type="PANTHER" id="PTHR22762:SF54">
    <property type="entry name" value="BCDNA.GH04962"/>
    <property type="match status" value="1"/>
</dbReference>
<dbReference type="Gene3D" id="2.60.40.1180">
    <property type="entry name" value="Golgi alpha-mannosidase II"/>
    <property type="match status" value="2"/>
</dbReference>
<dbReference type="AlphaFoldDB" id="W6MGB5"/>
<dbReference type="InterPro" id="IPR017853">
    <property type="entry name" value="GH"/>
</dbReference>
<dbReference type="GO" id="GO:0106407">
    <property type="term" value="F:Glc2Man9GlcNAc2 oligosaccharide glucosidase activity"/>
    <property type="evidence" value="ECO:0007669"/>
    <property type="project" value="EnsemblFungi"/>
</dbReference>
<dbReference type="CDD" id="cd14752">
    <property type="entry name" value="GH31_N"/>
    <property type="match status" value="1"/>
</dbReference>
<dbReference type="InterPro" id="IPR013780">
    <property type="entry name" value="Glyco_hydro_b"/>
</dbReference>
<dbReference type="SUPFAM" id="SSF51011">
    <property type="entry name" value="Glycosyl hydrolase domain"/>
    <property type="match status" value="1"/>
</dbReference>
<name>W6MGB5_9ASCO</name>
<evidence type="ECO:0000259" key="14">
    <source>
        <dbReference type="Pfam" id="PF21365"/>
    </source>
</evidence>
<dbReference type="InterPro" id="IPR048395">
    <property type="entry name" value="Glyco_hydro_31_C"/>
</dbReference>
<dbReference type="GO" id="GO:0005788">
    <property type="term" value="C:endoplasmic reticulum lumen"/>
    <property type="evidence" value="ECO:0007669"/>
    <property type="project" value="EnsemblFungi"/>
</dbReference>
<dbReference type="GO" id="GO:0033919">
    <property type="term" value="F:glucan 1,3-alpha-glucosidase activity"/>
    <property type="evidence" value="ECO:0007669"/>
    <property type="project" value="EnsemblFungi"/>
</dbReference>
<evidence type="ECO:0000259" key="13">
    <source>
        <dbReference type="Pfam" id="PF13802"/>
    </source>
</evidence>
<accession>W6MGB5</accession>
<feature type="domain" description="Glycoside hydrolase family 31 N-terminal" evidence="13">
    <location>
        <begin position="91"/>
        <end position="322"/>
    </location>
</feature>
<dbReference type="GO" id="GO:0017177">
    <property type="term" value="C:glucosidase II complex"/>
    <property type="evidence" value="ECO:0007669"/>
    <property type="project" value="EnsemblFungi"/>
</dbReference>
<dbReference type="SUPFAM" id="SSF74650">
    <property type="entry name" value="Galactose mutarotase-like"/>
    <property type="match status" value="1"/>
</dbReference>
<dbReference type="Pfam" id="PF13802">
    <property type="entry name" value="Gal_mutarotas_2"/>
    <property type="match status" value="1"/>
</dbReference>
<dbReference type="InterPro" id="IPR000322">
    <property type="entry name" value="Glyco_hydro_31_TIM"/>
</dbReference>
<keyword evidence="5 10" id="KW-0378">Hydrolase</keyword>
<dbReference type="GO" id="GO:0006491">
    <property type="term" value="P:N-glycan processing"/>
    <property type="evidence" value="ECO:0007669"/>
    <property type="project" value="EnsemblFungi"/>
</dbReference>
<evidence type="ECO:0000256" key="10">
    <source>
        <dbReference type="RuleBase" id="RU361185"/>
    </source>
</evidence>
<feature type="signal peptide" evidence="11">
    <location>
        <begin position="1"/>
        <end position="23"/>
    </location>
</feature>
<keyword evidence="6" id="KW-0256">Endoplasmic reticulum</keyword>
<proteinExistence type="inferred from homology"/>
<dbReference type="FunFam" id="2.60.40.1180:FF:000023">
    <property type="entry name" value="neutral alpha-glucosidase AB isoform X2"/>
    <property type="match status" value="1"/>
</dbReference>
<evidence type="ECO:0000256" key="1">
    <source>
        <dbReference type="ARBA" id="ARBA00004240"/>
    </source>
</evidence>
<dbReference type="GO" id="GO:0070880">
    <property type="term" value="P:fungal-type cell wall beta-glucan biosynthetic process"/>
    <property type="evidence" value="ECO:0007669"/>
    <property type="project" value="EnsemblFungi"/>
</dbReference>
<dbReference type="OrthoDB" id="1334205at2759"/>
<feature type="domain" description="Glycoside hydrolase family 31 TIM barrel" evidence="12">
    <location>
        <begin position="375"/>
        <end position="701"/>
    </location>
</feature>
<comment type="subcellular location">
    <subcellularLocation>
        <location evidence="1">Endoplasmic reticulum</location>
    </subcellularLocation>
</comment>
<keyword evidence="7" id="KW-0325">Glycoprotein</keyword>
<dbReference type="STRING" id="1382522.W6MGB5"/>
<dbReference type="PANTHER" id="PTHR22762">
    <property type="entry name" value="ALPHA-GLUCOSIDASE"/>
    <property type="match status" value="1"/>
</dbReference>
<comment type="pathway">
    <text evidence="2">Glycan metabolism; N-glycan metabolism.</text>
</comment>
<dbReference type="SUPFAM" id="SSF51445">
    <property type="entry name" value="(Trans)glycosidases"/>
    <property type="match status" value="1"/>
</dbReference>
<protein>
    <recommendedName>
        <fullName evidence="9">Glucosidase II subunit alpha</fullName>
    </recommendedName>
</protein>
<evidence type="ECO:0000256" key="9">
    <source>
        <dbReference type="ARBA" id="ARBA00042895"/>
    </source>
</evidence>
<comment type="similarity">
    <text evidence="3 10">Belongs to the glycosyl hydrolase 31 family.</text>
</comment>
<feature type="chain" id="PRO_5004878325" description="Glucosidase II subunit alpha" evidence="11">
    <location>
        <begin position="24"/>
        <end position="931"/>
    </location>
</feature>
<dbReference type="Proteomes" id="UP000019384">
    <property type="component" value="Unassembled WGS sequence"/>
</dbReference>
<evidence type="ECO:0000256" key="4">
    <source>
        <dbReference type="ARBA" id="ARBA00022729"/>
    </source>
</evidence>
<feature type="domain" description="Glycosyl hydrolase family 31 C-terminal" evidence="14">
    <location>
        <begin position="709"/>
        <end position="797"/>
    </location>
</feature>
<evidence type="ECO:0000259" key="12">
    <source>
        <dbReference type="Pfam" id="PF01055"/>
    </source>
</evidence>
<evidence type="ECO:0000256" key="5">
    <source>
        <dbReference type="ARBA" id="ARBA00022801"/>
    </source>
</evidence>
<dbReference type="EMBL" id="HG793125">
    <property type="protein sequence ID" value="CDK24826.1"/>
    <property type="molecule type" value="Genomic_DNA"/>
</dbReference>
<evidence type="ECO:0000256" key="3">
    <source>
        <dbReference type="ARBA" id="ARBA00007806"/>
    </source>
</evidence>
<sequence length="931" mass="105665">MRVISCLFSLWISIVFICTPVEGVKSYLFKTCEQSGFCSRNRHLAGEIAKAGGEYQPRYSVNIESILAHDNGTVSGLIEKSLNDGSVVGLPFTISVLEDSNLRLTIDEARRLVGGLGVSNGKLKTRRYNEAADWALQDGKPRIAEKGAVEVKTSSDSLQLKYGEYETSVQYYPFKVAVKYKGETQLILNHDNLLNIEHFRTKEEQTAEDSIHVSPEESTFDSFQDSFKDSKKDKLPFGPESVSVDVSFVGYDHVYGIPEHADSLELKDTVGAEPYRLYNVDIFEYEINSRLPMYGAIPFMFGVKPGFASGVFWMNSADTYVDIERVKHGESTLTTEKRTTSHWMSESGVLDVVFFVKESPQELSTSYGSLTGFVQLPNLFSLGYHQCRWNYNDESDVLQVHNNMDKYGIPYDTIWLDIEYTEEKKYFTWKKELFPDPDRMLSVLDETGRYMVVIIDPHLKVNYEVSDYVVKHSLGVRDSDCKKTYHGHCWPGESVWIDTLDPEASQYWSELYVNGSRLMGNSQNLHIWNDMNEPSVFNGPETSAPKDLVHFQNWEHRSVHNLYGMTFHEATYDALKTRFYNQRPFILTRSFFSGSQRTAAMWTGDNMAKWEYLRGSIPMVLTLNVVGMPFAGADVGGFFGDPSKELLVRWYQTGIWYPFFRAHAHIDSRRREPWIAGEPYTSIMRDAVRLRYALLPVFYTAFQESHTVGTPVMRPVFYETPNNVASYGIEDEFFVGNSGLLVKPVVDEGATSVDVYLPDDELYYDFQTFIALHGQGFHTVEAPLEKIPVFIKGGHVVAMKQRYRRSSKLMKYDPYTLVIALSSKGSASGKLYIDDGETFDNELGDFVNVAFTFDGRKLSSSVTGGLDQPFVQSLARVTVERIIFIGDLKPSKEIKVSQGGEQWVAQYESSEGAITIKNPQVKINSDWTVSV</sequence>
<keyword evidence="4 11" id="KW-0732">Signal</keyword>